<dbReference type="STRING" id="1120976.SAMN03080606_01895"/>
<accession>A0A1G5H2X6</accession>
<gene>
    <name evidence="1" type="ORF">SAMN03080606_01895</name>
</gene>
<proteinExistence type="predicted"/>
<sequence>MLLESELIGVSIINQSAINLGYSVENAIYSSNLLRLLGFSLKSKARKSRNKHCIQWKRIIAFSKEGIVIASEREIILPKQIPDIHEAYLKKIEVMGMEIKSQEGVLIGIVKDIVIADNNGNIMGFIASEGLLTDLIDGYSYLPRSKCKFNDAFGCLTVEDDFEDVLIHHPLGGLKKILGIDITNQQKI</sequence>
<evidence type="ECO:0000313" key="2">
    <source>
        <dbReference type="Proteomes" id="UP000198636"/>
    </source>
</evidence>
<evidence type="ECO:0000313" key="1">
    <source>
        <dbReference type="EMBL" id="SCY58232.1"/>
    </source>
</evidence>
<dbReference type="SUPFAM" id="SSF50346">
    <property type="entry name" value="PRC-barrel domain"/>
    <property type="match status" value="1"/>
</dbReference>
<dbReference type="EMBL" id="FMUS01000010">
    <property type="protein sequence ID" value="SCY58232.1"/>
    <property type="molecule type" value="Genomic_DNA"/>
</dbReference>
<dbReference type="OrthoDB" id="1707618at2"/>
<protein>
    <submittedName>
        <fullName evidence="1">Uncharacterized protein YrrD, contains PRC-barrel domain</fullName>
    </submittedName>
</protein>
<organism evidence="1 2">
    <name type="scientific">Alkaliphilus peptidifermentans DSM 18978</name>
    <dbReference type="NCBI Taxonomy" id="1120976"/>
    <lineage>
        <taxon>Bacteria</taxon>
        <taxon>Bacillati</taxon>
        <taxon>Bacillota</taxon>
        <taxon>Clostridia</taxon>
        <taxon>Peptostreptococcales</taxon>
        <taxon>Natronincolaceae</taxon>
        <taxon>Alkaliphilus</taxon>
    </lineage>
</organism>
<dbReference type="Proteomes" id="UP000198636">
    <property type="component" value="Unassembled WGS sequence"/>
</dbReference>
<reference evidence="1 2" key="1">
    <citation type="submission" date="2016-10" db="EMBL/GenBank/DDBJ databases">
        <authorList>
            <person name="de Groot N.N."/>
        </authorList>
    </citation>
    <scope>NUCLEOTIDE SEQUENCE [LARGE SCALE GENOMIC DNA]</scope>
    <source>
        <strain evidence="1 2">DSM 18978</strain>
    </source>
</reference>
<dbReference type="InterPro" id="IPR011033">
    <property type="entry name" value="PRC_barrel-like_sf"/>
</dbReference>
<name>A0A1G5H2X6_9FIRM</name>
<dbReference type="RefSeq" id="WP_091542730.1">
    <property type="nucleotide sequence ID" value="NZ_FMUS01000010.1"/>
</dbReference>
<keyword evidence="2" id="KW-1185">Reference proteome</keyword>
<dbReference type="AlphaFoldDB" id="A0A1G5H2X6"/>